<gene>
    <name evidence="1" type="ORF">US40_C0015G0024</name>
</gene>
<dbReference type="AlphaFoldDB" id="A0A0G0G075"/>
<protein>
    <submittedName>
        <fullName evidence="1">Uncharacterized protein</fullName>
    </submittedName>
</protein>
<dbReference type="EMBL" id="LBSV01000015">
    <property type="protein sequence ID" value="KKQ24593.1"/>
    <property type="molecule type" value="Genomic_DNA"/>
</dbReference>
<sequence length="777" mass="86421">MSELTRTRRDFLKLAGVYLPLLSPPVRALIAAGTVLLTTSCKNNNREFNANSASQAYAIATATPKILTVESNELYTMGNEFDSEAIFLSLATRYSPDQFYFIRNRDHRDILSAILRQNSVVSSSDFQSLMEEAIRGGYACGLSGCVDARVNYPKFFPNVIEPSLEIDLQTGELVSGRTTDMVGQPVYKIGTQPAVFSEGINISVFGPHQASLCNPNGCGAWDAIGQLVNDPKGLDALRRHGVTQTTIDDLTALYNDAKTMGLDLSDLEVQKSWARIGAQMQSEANVKKWGGNHFTAYGVYGHADDTFQAIAVVDAFGNEYPIENFPKLKAVTSYLNKPHPIIEYIAQGQQPIIIAANGSRIHTIPDLFGDLTQESGLIFGADVDKIAGRPITVDEVRKMLAGTDYGKNVLQSKNFVVLIADTPEDMAMLRNTLLTTGLEKGGLVEFFSKENAAFVEMIPDKNGHFSEIGYIRNVEDLFPDAYRIDPTGKIIRNYGYANNNKSFFLNQLNRRVERDYLLGIIDDVQFSKINRIIEWFNTPGFRFAGKIGLSALQMFGDAVTIIEFVRWFEEDLLGKSLVYKNSLDNVKLTPDARVLTTKEEIQFLQKYKDTIIPLTLGHVEKITIPQSDLIEGFAGAVRGWMEKGQGSLKPIEKQEPPWRDIKYEELSQLLTIEVLDKLGSSGTPIQLFTTLEVVPYDENFVRLGKPPGFRNQDPDQKMALIDTQTGIPILPDVEGQKITISAFDPNKPTVRYFFELSVPDNNQTAFELRFVGLGCVP</sequence>
<evidence type="ECO:0000313" key="1">
    <source>
        <dbReference type="EMBL" id="KKQ24593.1"/>
    </source>
</evidence>
<name>A0A0G0G075_9BACT</name>
<proteinExistence type="predicted"/>
<dbReference type="Proteomes" id="UP000034917">
    <property type="component" value="Unassembled WGS sequence"/>
</dbReference>
<comment type="caution">
    <text evidence="1">The sequence shown here is derived from an EMBL/GenBank/DDBJ whole genome shotgun (WGS) entry which is preliminary data.</text>
</comment>
<reference evidence="1 2" key="1">
    <citation type="journal article" date="2015" name="Nature">
        <title>rRNA introns, odd ribosomes, and small enigmatic genomes across a large radiation of phyla.</title>
        <authorList>
            <person name="Brown C.T."/>
            <person name="Hug L.A."/>
            <person name="Thomas B.C."/>
            <person name="Sharon I."/>
            <person name="Castelle C.J."/>
            <person name="Singh A."/>
            <person name="Wilkins M.J."/>
            <person name="Williams K.H."/>
            <person name="Banfield J.F."/>
        </authorList>
    </citation>
    <scope>NUCLEOTIDE SEQUENCE [LARGE SCALE GENOMIC DNA]</scope>
</reference>
<evidence type="ECO:0000313" key="2">
    <source>
        <dbReference type="Proteomes" id="UP000034917"/>
    </source>
</evidence>
<accession>A0A0G0G075</accession>
<organism evidence="1 2">
    <name type="scientific">Candidatus Roizmanbacteria bacterium GW2011_GWC2_37_13</name>
    <dbReference type="NCBI Taxonomy" id="1618486"/>
    <lineage>
        <taxon>Bacteria</taxon>
        <taxon>Candidatus Roizmaniibacteriota</taxon>
    </lineage>
</organism>